<protein>
    <recommendedName>
        <fullName evidence="3">DUF2948 domain-containing protein</fullName>
    </recommendedName>
</protein>
<dbReference type="InterPro" id="IPR021335">
    <property type="entry name" value="DUF2948"/>
</dbReference>
<dbReference type="EMBL" id="LPXN01000085">
    <property type="protein sequence ID" value="KZD10584.1"/>
    <property type="molecule type" value="Genomic_DNA"/>
</dbReference>
<name>A0A154WAM7_9PROT</name>
<proteinExistence type="predicted"/>
<sequence length="152" mass="17109">MKVRAENAEDMVVMAAYLQDAVVPVEDMAFQPGDETMPGEFVLVAHRFRWEMLGPQEQPVAGDRYERVLCGITFQGVYRARLSGIDRQRDRGDFLDLLTVRAAEGDGAAHVELIFAGDKAIRLEVARTDIVAEDFGEPWPTIFRPHHPVEAR</sequence>
<dbReference type="RefSeq" id="WP_067553773.1">
    <property type="nucleotide sequence ID" value="NZ_LPXN01000085.1"/>
</dbReference>
<reference evidence="1 2" key="1">
    <citation type="submission" date="2015-12" db="EMBL/GenBank/DDBJ databases">
        <title>Genome sequence of Oceanibaculum pacificum MCCC 1A02656.</title>
        <authorList>
            <person name="Lu L."/>
            <person name="Lai Q."/>
            <person name="Shao Z."/>
            <person name="Qian P."/>
        </authorList>
    </citation>
    <scope>NUCLEOTIDE SEQUENCE [LARGE SCALE GENOMIC DNA]</scope>
    <source>
        <strain evidence="1 2">MCCC 1A02656</strain>
    </source>
</reference>
<dbReference type="AlphaFoldDB" id="A0A154WAM7"/>
<accession>A0A154WAM7</accession>
<gene>
    <name evidence="1" type="ORF">AUP43_18290</name>
</gene>
<organism evidence="1 2">
    <name type="scientific">Oceanibaculum pacificum</name>
    <dbReference type="NCBI Taxonomy" id="580166"/>
    <lineage>
        <taxon>Bacteria</taxon>
        <taxon>Pseudomonadati</taxon>
        <taxon>Pseudomonadota</taxon>
        <taxon>Alphaproteobacteria</taxon>
        <taxon>Rhodospirillales</taxon>
        <taxon>Oceanibaculaceae</taxon>
        <taxon>Oceanibaculum</taxon>
    </lineage>
</organism>
<dbReference type="STRING" id="580166.AUP43_18290"/>
<comment type="caution">
    <text evidence="1">The sequence shown here is derived from an EMBL/GenBank/DDBJ whole genome shotgun (WGS) entry which is preliminary data.</text>
</comment>
<evidence type="ECO:0000313" key="2">
    <source>
        <dbReference type="Proteomes" id="UP000076400"/>
    </source>
</evidence>
<evidence type="ECO:0008006" key="3">
    <source>
        <dbReference type="Google" id="ProtNLM"/>
    </source>
</evidence>
<dbReference type="Pfam" id="PF11164">
    <property type="entry name" value="DUF2948"/>
    <property type="match status" value="1"/>
</dbReference>
<keyword evidence="2" id="KW-1185">Reference proteome</keyword>
<dbReference type="Proteomes" id="UP000076400">
    <property type="component" value="Unassembled WGS sequence"/>
</dbReference>
<evidence type="ECO:0000313" key="1">
    <source>
        <dbReference type="EMBL" id="KZD10584.1"/>
    </source>
</evidence>